<proteinExistence type="predicted"/>
<evidence type="ECO:0000259" key="1">
    <source>
        <dbReference type="SMART" id="SM00382"/>
    </source>
</evidence>
<dbReference type="GO" id="GO:0016301">
    <property type="term" value="F:kinase activity"/>
    <property type="evidence" value="ECO:0007669"/>
    <property type="project" value="UniProtKB-KW"/>
</dbReference>
<dbReference type="InterPro" id="IPR018163">
    <property type="entry name" value="Thr/Ala-tRNA-synth_IIc_edit"/>
</dbReference>
<dbReference type="Gene3D" id="3.40.50.300">
    <property type="entry name" value="P-loop containing nucleotide triphosphate hydrolases"/>
    <property type="match status" value="1"/>
</dbReference>
<sequence length="555" mass="63982">MEQMIEIYCKNTDSKLLVQSGMDLSEVARFAGMTNMESILGACVNNKVQNLNYRIYSPKRIEFLDIYSTMGRRIYALSLMFVLYKAVKETFPQHELIIKHSMSDGYYFEIEPLQEDSQQVAKRIEKRMREIVEENIPFSRVITPAEQAAELFDRLGMTEKAELIRSSNKLYTNVEYLGEIVNAFFFELVPSTSYLKVFGLYVFDKGFILQMPSKEDATKTPVEDRNPKKIFDIFQEHKNWVNILGTPYVSDLNKVVKMNRQNELIQVSEALHEKKYAEIADDIYRKKDKVKIVFLAGPSSSGKTTSCRRIATQLSVLGFKPLQISLDDYFVDRQLTPKDANGEYDFECLEALDLDYFNFQMKELLEGREIELPRFDFLQGCRTQSGKRIRMQESSILIVEGIHALNPKLSGKIAGENKYNIFVSALTQLAIDRHNIISSSDNRLIRRIVRDNNYRGYSAQETIMRWDSVRSGEEKHIFPFQENADSIFNSSLLYEIGVLKPIAEPLLMEVAQNSCAYADARRLINFLGNFKSIKSDYIPPTSILREFLGGSSFIY</sequence>
<dbReference type="CDD" id="cd02028">
    <property type="entry name" value="UMPK_like"/>
    <property type="match status" value="1"/>
</dbReference>
<protein>
    <submittedName>
        <fullName evidence="2">Nucleoside kinase</fullName>
    </submittedName>
</protein>
<feature type="domain" description="AAA+ ATPase" evidence="1">
    <location>
        <begin position="289"/>
        <end position="450"/>
    </location>
</feature>
<dbReference type="PANTHER" id="PTHR10285">
    <property type="entry name" value="URIDINE KINASE"/>
    <property type="match status" value="1"/>
</dbReference>
<comment type="caution">
    <text evidence="2">The sequence shown here is derived from an EMBL/GenBank/DDBJ whole genome shotgun (WGS) entry which is preliminary data.</text>
</comment>
<keyword evidence="2" id="KW-0808">Transferase</keyword>
<evidence type="ECO:0000313" key="2">
    <source>
        <dbReference type="EMBL" id="HIW87404.1"/>
    </source>
</evidence>
<dbReference type="InterPro" id="IPR027417">
    <property type="entry name" value="P-loop_NTPase"/>
</dbReference>
<accession>A0A9D1UGW2</accession>
<dbReference type="SMART" id="SM00382">
    <property type="entry name" value="AAA"/>
    <property type="match status" value="1"/>
</dbReference>
<dbReference type="SUPFAM" id="SSF55186">
    <property type="entry name" value="ThrRS/AlaRS common domain"/>
    <property type="match status" value="1"/>
</dbReference>
<dbReference type="Pfam" id="PF00485">
    <property type="entry name" value="PRK"/>
    <property type="match status" value="1"/>
</dbReference>
<keyword evidence="2" id="KW-0418">Kinase</keyword>
<name>A0A9D1UGW2_9BACT</name>
<organism evidence="2 3">
    <name type="scientific">Candidatus Onthomorpha intestinigallinarum</name>
    <dbReference type="NCBI Taxonomy" id="2840880"/>
    <lineage>
        <taxon>Bacteria</taxon>
        <taxon>Pseudomonadati</taxon>
        <taxon>Bacteroidota</taxon>
        <taxon>Bacteroidia</taxon>
        <taxon>Bacteroidales</taxon>
        <taxon>Candidatus Onthomorpha</taxon>
    </lineage>
</organism>
<dbReference type="Proteomes" id="UP000824267">
    <property type="component" value="Unassembled WGS sequence"/>
</dbReference>
<dbReference type="AlphaFoldDB" id="A0A9D1UGW2"/>
<dbReference type="GO" id="GO:0005524">
    <property type="term" value="F:ATP binding"/>
    <property type="evidence" value="ECO:0007669"/>
    <property type="project" value="InterPro"/>
</dbReference>
<gene>
    <name evidence="2" type="ORF">IAC47_03925</name>
</gene>
<dbReference type="Gene3D" id="3.30.980.10">
    <property type="entry name" value="Threonyl-trna Synthetase, Chain A, domain 2"/>
    <property type="match status" value="1"/>
</dbReference>
<evidence type="ECO:0000313" key="3">
    <source>
        <dbReference type="Proteomes" id="UP000824267"/>
    </source>
</evidence>
<dbReference type="InterPro" id="IPR003593">
    <property type="entry name" value="AAA+_ATPase"/>
</dbReference>
<dbReference type="SUPFAM" id="SSF52540">
    <property type="entry name" value="P-loop containing nucleoside triphosphate hydrolases"/>
    <property type="match status" value="1"/>
</dbReference>
<reference evidence="2" key="2">
    <citation type="submission" date="2021-04" db="EMBL/GenBank/DDBJ databases">
        <authorList>
            <person name="Gilroy R."/>
        </authorList>
    </citation>
    <scope>NUCLEOTIDE SEQUENCE</scope>
    <source>
        <strain evidence="2">Gambia16-930</strain>
    </source>
</reference>
<dbReference type="EMBL" id="DXGG01000130">
    <property type="protein sequence ID" value="HIW87404.1"/>
    <property type="molecule type" value="Genomic_DNA"/>
</dbReference>
<dbReference type="InterPro" id="IPR006083">
    <property type="entry name" value="PRK/URK"/>
</dbReference>
<reference evidence="2" key="1">
    <citation type="journal article" date="2021" name="PeerJ">
        <title>Extensive microbial diversity within the chicken gut microbiome revealed by metagenomics and culture.</title>
        <authorList>
            <person name="Gilroy R."/>
            <person name="Ravi A."/>
            <person name="Getino M."/>
            <person name="Pursley I."/>
            <person name="Horton D.L."/>
            <person name="Alikhan N.F."/>
            <person name="Baker D."/>
            <person name="Gharbi K."/>
            <person name="Hall N."/>
            <person name="Watson M."/>
            <person name="Adriaenssens E.M."/>
            <person name="Foster-Nyarko E."/>
            <person name="Jarju S."/>
            <person name="Secka A."/>
            <person name="Antonio M."/>
            <person name="Oren A."/>
            <person name="Chaudhuri R.R."/>
            <person name="La Ragione R."/>
            <person name="Hildebrand F."/>
            <person name="Pallen M.J."/>
        </authorList>
    </citation>
    <scope>NUCLEOTIDE SEQUENCE</scope>
    <source>
        <strain evidence="2">Gambia16-930</strain>
    </source>
</reference>